<dbReference type="Proteomes" id="UP001187192">
    <property type="component" value="Unassembled WGS sequence"/>
</dbReference>
<dbReference type="SUPFAM" id="SSF52058">
    <property type="entry name" value="L domain-like"/>
    <property type="match status" value="1"/>
</dbReference>
<evidence type="ECO:0000313" key="3">
    <source>
        <dbReference type="Proteomes" id="UP001187192"/>
    </source>
</evidence>
<gene>
    <name evidence="2" type="ORF">TIFTF001_030063</name>
</gene>
<evidence type="ECO:0000313" key="2">
    <source>
        <dbReference type="EMBL" id="GMN60956.1"/>
    </source>
</evidence>
<dbReference type="PANTHER" id="PTHR47186">
    <property type="entry name" value="LEUCINE-RICH REPEAT-CONTAINING PROTEIN 57"/>
    <property type="match status" value="1"/>
</dbReference>
<sequence>MGTMRGTKIGELGELSDLQRELSINNLENVPNAKDALDQAKLVDKTHLETMKLGWSYYDDSTHARDVLDMLSPNRTLRKLIIYQHPGTGFPNWIGCYSLANIVFLELSGCRYCFYLSPLGQLPSLKTLYISGFDAVVTMVLEFCGDGSVTTPFSSLEILKFTSMPSWKKWIPMQVEDVGTFAKLRELEISDCNEFIGDFSLLPCVIDKAHN</sequence>
<name>A0AA88DSP2_FICCA</name>
<reference evidence="2" key="1">
    <citation type="submission" date="2023-07" db="EMBL/GenBank/DDBJ databases">
        <title>draft genome sequence of fig (Ficus carica).</title>
        <authorList>
            <person name="Takahashi T."/>
            <person name="Nishimura K."/>
        </authorList>
    </citation>
    <scope>NUCLEOTIDE SEQUENCE</scope>
</reference>
<organism evidence="2 3">
    <name type="scientific">Ficus carica</name>
    <name type="common">Common fig</name>
    <dbReference type="NCBI Taxonomy" id="3494"/>
    <lineage>
        <taxon>Eukaryota</taxon>
        <taxon>Viridiplantae</taxon>
        <taxon>Streptophyta</taxon>
        <taxon>Embryophyta</taxon>
        <taxon>Tracheophyta</taxon>
        <taxon>Spermatophyta</taxon>
        <taxon>Magnoliopsida</taxon>
        <taxon>eudicotyledons</taxon>
        <taxon>Gunneridae</taxon>
        <taxon>Pentapetalae</taxon>
        <taxon>rosids</taxon>
        <taxon>fabids</taxon>
        <taxon>Rosales</taxon>
        <taxon>Moraceae</taxon>
        <taxon>Ficeae</taxon>
        <taxon>Ficus</taxon>
    </lineage>
</organism>
<dbReference type="InterPro" id="IPR056789">
    <property type="entry name" value="LRR_R13L1-DRL21"/>
</dbReference>
<comment type="caution">
    <text evidence="2">The sequence shown here is derived from an EMBL/GenBank/DDBJ whole genome shotgun (WGS) entry which is preliminary data.</text>
</comment>
<dbReference type="EMBL" id="BTGU01000104">
    <property type="protein sequence ID" value="GMN60956.1"/>
    <property type="molecule type" value="Genomic_DNA"/>
</dbReference>
<accession>A0AA88DSP2</accession>
<dbReference type="InterPro" id="IPR032675">
    <property type="entry name" value="LRR_dom_sf"/>
</dbReference>
<proteinExistence type="predicted"/>
<dbReference type="Gene3D" id="3.80.10.10">
    <property type="entry name" value="Ribonuclease Inhibitor"/>
    <property type="match status" value="1"/>
</dbReference>
<dbReference type="Pfam" id="PF25019">
    <property type="entry name" value="LRR_R13L1-DRL21"/>
    <property type="match status" value="1"/>
</dbReference>
<protein>
    <recommendedName>
        <fullName evidence="1">R13L1/DRL21-like LRR repeat region domain-containing protein</fullName>
    </recommendedName>
</protein>
<evidence type="ECO:0000259" key="1">
    <source>
        <dbReference type="Pfam" id="PF25019"/>
    </source>
</evidence>
<keyword evidence="3" id="KW-1185">Reference proteome</keyword>
<dbReference type="PANTHER" id="PTHR47186:SF26">
    <property type="entry name" value="LEUCINE-RICH REPEAT DOMAIN, L DOMAIN-CONTAINING PROTEIN-RELATED"/>
    <property type="match status" value="1"/>
</dbReference>
<dbReference type="AlphaFoldDB" id="A0AA88DSP2"/>
<feature type="domain" description="R13L1/DRL21-like LRR repeat region" evidence="1">
    <location>
        <begin position="9"/>
        <end position="132"/>
    </location>
</feature>